<evidence type="ECO:0000259" key="1">
    <source>
        <dbReference type="PROSITE" id="PS51481"/>
    </source>
</evidence>
<comment type="caution">
    <text evidence="2">The sequence shown here is derived from an EMBL/GenBank/DDBJ whole genome shotgun (WGS) entry which is preliminary data.</text>
</comment>
<feature type="domain" description="DhaK" evidence="1">
    <location>
        <begin position="7"/>
        <end position="329"/>
    </location>
</feature>
<dbReference type="Gene3D" id="3.30.1180.20">
    <property type="entry name" value="Dihydroxyacetone kinase, domain 2"/>
    <property type="match status" value="1"/>
</dbReference>
<dbReference type="PANTHER" id="PTHR28629">
    <property type="entry name" value="TRIOKINASE/FMN CYCLASE"/>
    <property type="match status" value="1"/>
</dbReference>
<protein>
    <submittedName>
        <fullName evidence="2">Dihydroxyacetone kinase</fullName>
    </submittedName>
</protein>
<keyword evidence="3" id="KW-1185">Reference proteome</keyword>
<dbReference type="AlphaFoldDB" id="A0A4V1RV64"/>
<dbReference type="InterPro" id="IPR050861">
    <property type="entry name" value="Dihydroxyacetone_Kinase"/>
</dbReference>
<dbReference type="SUPFAM" id="SSF82549">
    <property type="entry name" value="DAK1/DegV-like"/>
    <property type="match status" value="1"/>
</dbReference>
<dbReference type="RefSeq" id="WP_129223570.1">
    <property type="nucleotide sequence ID" value="NZ_QYBB01000002.1"/>
</dbReference>
<dbReference type="Proteomes" id="UP000290759">
    <property type="component" value="Unassembled WGS sequence"/>
</dbReference>
<dbReference type="GO" id="GO:0005829">
    <property type="term" value="C:cytosol"/>
    <property type="evidence" value="ECO:0007669"/>
    <property type="project" value="TreeGrafter"/>
</dbReference>
<dbReference type="PROSITE" id="PS51481">
    <property type="entry name" value="DHAK"/>
    <property type="match status" value="1"/>
</dbReference>
<reference evidence="2 3" key="2">
    <citation type="submission" date="2019-02" db="EMBL/GenBank/DDBJ databases">
        <title>'Lichenibacterium ramalinii' gen. nov. sp. nov., 'Lichenibacterium minor' gen. nov. sp. nov.</title>
        <authorList>
            <person name="Pankratov T."/>
        </authorList>
    </citation>
    <scope>NUCLEOTIDE SEQUENCE [LARGE SCALE GENOMIC DNA]</scope>
    <source>
        <strain evidence="2 3">RmlP026</strain>
    </source>
</reference>
<dbReference type="FunFam" id="3.40.50.10440:FF:000001">
    <property type="entry name" value="Dihydroxyacetone kinase, DhaK subunit"/>
    <property type="match status" value="1"/>
</dbReference>
<dbReference type="Gene3D" id="3.40.50.10440">
    <property type="entry name" value="Dihydroxyacetone kinase, domain 1"/>
    <property type="match status" value="1"/>
</dbReference>
<dbReference type="EMBL" id="QYBB01000002">
    <property type="protein sequence ID" value="RYC33564.1"/>
    <property type="molecule type" value="Genomic_DNA"/>
</dbReference>
<dbReference type="InterPro" id="IPR004006">
    <property type="entry name" value="DhaK_dom"/>
</dbReference>
<evidence type="ECO:0000313" key="3">
    <source>
        <dbReference type="Proteomes" id="UP000290759"/>
    </source>
</evidence>
<reference evidence="2 3" key="1">
    <citation type="submission" date="2018-12" db="EMBL/GenBank/DDBJ databases">
        <authorList>
            <person name="Grouzdev D.S."/>
            <person name="Krutkina M.S."/>
        </authorList>
    </citation>
    <scope>NUCLEOTIDE SEQUENCE [LARGE SCALE GENOMIC DNA]</scope>
    <source>
        <strain evidence="2 3">RmlP026</strain>
    </source>
</reference>
<dbReference type="GO" id="GO:0004371">
    <property type="term" value="F:glycerone kinase activity"/>
    <property type="evidence" value="ECO:0007669"/>
    <property type="project" value="InterPro"/>
</dbReference>
<accession>A0A4V1RV64</accession>
<name>A0A4V1RV64_9HYPH</name>
<sequence length="335" mass="34539">MNRIINDPDDVVEDALAGLRLAHPDLLAGTAHPRVIRVAGAGSAGRVGIVSGGGSGHEPAFVGYVGPGLLDAVAIGEVFASPTARAFQAAFKAADGGRGIACLYGNYAGDNMNVKMAVRLAAREGLDVRTVVANDDAASAPLDERGKRRGVAGEVLMWKAAAALAAEGADLEAVIAVAQKTIDATRSIGIGLTPCTIPAAGKPNFRIADGTMEVGIGHHGEPGIAVRAIEPARAMAATMMETVLPDLPFDRGDDVAVLVSGLGATPVMELYILYGHVAEILADRGITIRHRFVGNYFTSLEMMGVSVTITRVDGELDRLLGVKARSIGLTVTGDA</sequence>
<evidence type="ECO:0000313" key="2">
    <source>
        <dbReference type="EMBL" id="RYC33564.1"/>
    </source>
</evidence>
<keyword evidence="2" id="KW-0418">Kinase</keyword>
<proteinExistence type="predicted"/>
<keyword evidence="2" id="KW-0808">Transferase</keyword>
<dbReference type="PANTHER" id="PTHR28629:SF4">
    <property type="entry name" value="TRIOKINASE_FMN CYCLASE"/>
    <property type="match status" value="1"/>
</dbReference>
<dbReference type="GO" id="GO:0019563">
    <property type="term" value="P:glycerol catabolic process"/>
    <property type="evidence" value="ECO:0007669"/>
    <property type="project" value="TreeGrafter"/>
</dbReference>
<organism evidence="2 3">
    <name type="scientific">Lichenibacterium minor</name>
    <dbReference type="NCBI Taxonomy" id="2316528"/>
    <lineage>
        <taxon>Bacteria</taxon>
        <taxon>Pseudomonadati</taxon>
        <taxon>Pseudomonadota</taxon>
        <taxon>Alphaproteobacteria</taxon>
        <taxon>Hyphomicrobiales</taxon>
        <taxon>Lichenihabitantaceae</taxon>
        <taxon>Lichenibacterium</taxon>
    </lineage>
</organism>
<dbReference type="Pfam" id="PF02733">
    <property type="entry name" value="Dak1"/>
    <property type="match status" value="1"/>
</dbReference>
<gene>
    <name evidence="2" type="ORF">D3273_03630</name>
</gene>
<dbReference type="OrthoDB" id="9806345at2"/>